<feature type="coiled-coil region" evidence="1">
    <location>
        <begin position="22"/>
        <end position="49"/>
    </location>
</feature>
<evidence type="ECO:0000313" key="2">
    <source>
        <dbReference type="EMBL" id="AFI03361.1"/>
    </source>
</evidence>
<dbReference type="Proteomes" id="UP000005010">
    <property type="component" value="Chromosome"/>
</dbReference>
<evidence type="ECO:0000256" key="1">
    <source>
        <dbReference type="SAM" id="Coils"/>
    </source>
</evidence>
<dbReference type="PATRIC" id="fig|182217.3.peg.71"/>
<accession>I0EK92</accession>
<dbReference type="STRING" id="182217.HCW_00330"/>
<proteinExistence type="predicted"/>
<evidence type="ECO:0000313" key="3">
    <source>
        <dbReference type="Proteomes" id="UP000005010"/>
    </source>
</evidence>
<dbReference type="KEGG" id="hce:HCW_00330"/>
<keyword evidence="1" id="KW-0175">Coiled coil</keyword>
<dbReference type="EMBL" id="CP003479">
    <property type="protein sequence ID" value="AFI03361.1"/>
    <property type="molecule type" value="Genomic_DNA"/>
</dbReference>
<reference evidence="3" key="1">
    <citation type="submission" date="2012-04" db="EMBL/GenBank/DDBJ databases">
        <title>Complete genome sequence of Helicobacter cetorum strain MIT 00-7128.</title>
        <authorList>
            <person name="Kersulyte D."/>
            <person name="Berg D.E."/>
        </authorList>
    </citation>
    <scope>NUCLEOTIDE SEQUENCE [LARGE SCALE GENOMIC DNA]</scope>
    <source>
        <strain evidence="3">MIT 00-7128</strain>
    </source>
</reference>
<sequence>MPNTSTPKDYSQYNEKQLFNFLNSVDKQLIKAENEQKKAIEKFKEIQAKKQMIQQALAKKFNETPIIKEPCNLCEQIKDKDYNQETIQALQDAENGKNLETIEDFSTWIKEVKKEMNAKN</sequence>
<dbReference type="AlphaFoldDB" id="I0EK92"/>
<dbReference type="HOGENOM" id="CLU_164669_0_0_7"/>
<name>I0EK92_HELC0</name>
<protein>
    <submittedName>
        <fullName evidence="2">Uncharacterized protein</fullName>
    </submittedName>
</protein>
<gene>
    <name evidence="2" type="ordered locus">HCW_00330</name>
</gene>
<keyword evidence="3" id="KW-1185">Reference proteome</keyword>
<dbReference type="RefSeq" id="WP_014660237.1">
    <property type="nucleotide sequence ID" value="NC_017737.1"/>
</dbReference>
<organism evidence="2 3">
    <name type="scientific">Helicobacter cetorum (strain ATCC BAA-429 / MIT 00-7128)</name>
    <dbReference type="NCBI Taxonomy" id="182217"/>
    <lineage>
        <taxon>Bacteria</taxon>
        <taxon>Pseudomonadati</taxon>
        <taxon>Campylobacterota</taxon>
        <taxon>Epsilonproteobacteria</taxon>
        <taxon>Campylobacterales</taxon>
        <taxon>Helicobacteraceae</taxon>
        <taxon>Helicobacter</taxon>
    </lineage>
</organism>